<dbReference type="SUPFAM" id="SSF51182">
    <property type="entry name" value="RmlC-like cupins"/>
    <property type="match status" value="1"/>
</dbReference>
<dbReference type="PANTHER" id="PTHR35848:SF9">
    <property type="entry name" value="SLL1358 PROTEIN"/>
    <property type="match status" value="1"/>
</dbReference>
<comment type="caution">
    <text evidence="3">The sequence shown here is derived from an EMBL/GenBank/DDBJ whole genome shotgun (WGS) entry which is preliminary data.</text>
</comment>
<dbReference type="InterPro" id="IPR013096">
    <property type="entry name" value="Cupin_2"/>
</dbReference>
<evidence type="ECO:0000256" key="1">
    <source>
        <dbReference type="ARBA" id="ARBA00022723"/>
    </source>
</evidence>
<dbReference type="Proteomes" id="UP001597111">
    <property type="component" value="Unassembled WGS sequence"/>
</dbReference>
<dbReference type="InterPro" id="IPR051610">
    <property type="entry name" value="GPI/OXD"/>
</dbReference>
<feature type="domain" description="Cupin type-2" evidence="2">
    <location>
        <begin position="28"/>
        <end position="96"/>
    </location>
</feature>
<evidence type="ECO:0000313" key="4">
    <source>
        <dbReference type="Proteomes" id="UP001597111"/>
    </source>
</evidence>
<dbReference type="PANTHER" id="PTHR35848">
    <property type="entry name" value="OXALATE-BINDING PROTEIN"/>
    <property type="match status" value="1"/>
</dbReference>
<proteinExistence type="predicted"/>
<sequence>MRTFSPDDADRESLSDALGTTDVAINRYRLPPGEGLPSGLHTHLDQEEVFVVLEGTVTFETLSEPVVVGAGEAVRFAPGEYQTGTNDESSSALVLALGAPKESEQVRVPLDCPDCGHRGLSPAWDGGVLLTCPDCGGAHRTRGCPECERAEMEVRSGEGEEETVVVCPDCGAERSEPRWA</sequence>
<evidence type="ECO:0000259" key="2">
    <source>
        <dbReference type="Pfam" id="PF07883"/>
    </source>
</evidence>
<dbReference type="GO" id="GO:0046872">
    <property type="term" value="F:metal ion binding"/>
    <property type="evidence" value="ECO:0007669"/>
    <property type="project" value="UniProtKB-KW"/>
</dbReference>
<dbReference type="RefSeq" id="WP_379731629.1">
    <property type="nucleotide sequence ID" value="NZ_JBHSWZ010000116.1"/>
</dbReference>
<gene>
    <name evidence="3" type="ORF">ACFR9S_00130</name>
</gene>
<dbReference type="EMBL" id="JBHUDH010000001">
    <property type="protein sequence ID" value="MFD1524709.1"/>
    <property type="molecule type" value="Genomic_DNA"/>
</dbReference>
<accession>A0ABD6B2Q7</accession>
<evidence type="ECO:0000313" key="3">
    <source>
        <dbReference type="EMBL" id="MFD1524709.1"/>
    </source>
</evidence>
<protein>
    <submittedName>
        <fullName evidence="3">Cupin domain-containing protein</fullName>
    </submittedName>
</protein>
<dbReference type="Gene3D" id="2.60.120.10">
    <property type="entry name" value="Jelly Rolls"/>
    <property type="match status" value="1"/>
</dbReference>
<reference evidence="3 4" key="1">
    <citation type="journal article" date="2019" name="Int. J. Syst. Evol. Microbiol.">
        <title>The Global Catalogue of Microorganisms (GCM) 10K type strain sequencing project: providing services to taxonomists for standard genome sequencing and annotation.</title>
        <authorList>
            <consortium name="The Broad Institute Genomics Platform"/>
            <consortium name="The Broad Institute Genome Sequencing Center for Infectious Disease"/>
            <person name="Wu L."/>
            <person name="Ma J."/>
        </authorList>
    </citation>
    <scope>NUCLEOTIDE SEQUENCE [LARGE SCALE GENOMIC DNA]</scope>
    <source>
        <strain evidence="3 4">CGMCC 1.12285</strain>
    </source>
</reference>
<organism evidence="3 4">
    <name type="scientific">Halolamina salina</name>
    <dbReference type="NCBI Taxonomy" id="1220023"/>
    <lineage>
        <taxon>Archaea</taxon>
        <taxon>Methanobacteriati</taxon>
        <taxon>Methanobacteriota</taxon>
        <taxon>Stenosarchaea group</taxon>
        <taxon>Halobacteria</taxon>
        <taxon>Halobacteriales</taxon>
        <taxon>Haloferacaceae</taxon>
    </lineage>
</organism>
<dbReference type="InterPro" id="IPR011051">
    <property type="entry name" value="RmlC_Cupin_sf"/>
</dbReference>
<name>A0ABD6B2Q7_9EURY</name>
<dbReference type="AlphaFoldDB" id="A0ABD6B2Q7"/>
<dbReference type="Pfam" id="PF07883">
    <property type="entry name" value="Cupin_2"/>
    <property type="match status" value="1"/>
</dbReference>
<dbReference type="InterPro" id="IPR014710">
    <property type="entry name" value="RmlC-like_jellyroll"/>
</dbReference>
<keyword evidence="4" id="KW-1185">Reference proteome</keyword>
<keyword evidence="1" id="KW-0479">Metal-binding</keyword>